<dbReference type="Proteomes" id="UP000248857">
    <property type="component" value="Unassembled WGS sequence"/>
</dbReference>
<evidence type="ECO:0000313" key="2">
    <source>
        <dbReference type="EMBL" id="PZD73671.1"/>
    </source>
</evidence>
<feature type="transmembrane region" description="Helical" evidence="1">
    <location>
        <begin position="49"/>
        <end position="68"/>
    </location>
</feature>
<keyword evidence="1" id="KW-0472">Membrane</keyword>
<gene>
    <name evidence="2" type="ORF">C1752_02008</name>
</gene>
<proteinExistence type="predicted"/>
<evidence type="ECO:0000256" key="1">
    <source>
        <dbReference type="SAM" id="Phobius"/>
    </source>
</evidence>
<keyword evidence="3" id="KW-1185">Reference proteome</keyword>
<name>A0A2W1JYT2_9CYAN</name>
<accession>A0A2W1JYT2</accession>
<evidence type="ECO:0000313" key="3">
    <source>
        <dbReference type="Proteomes" id="UP000248857"/>
    </source>
</evidence>
<protein>
    <submittedName>
        <fullName evidence="2">Uncharacterized protein</fullName>
    </submittedName>
</protein>
<dbReference type="RefSeq" id="WP_233501502.1">
    <property type="nucleotide sequence ID" value="NZ_CAWNWM010000005.1"/>
</dbReference>
<sequence>MAVTLIQNWLTETHLIHDAIAQITPHLTPLAQTYSDDLGSTVQGAWDNFIQSGQVWALLIGFVIGYIFRSITSY</sequence>
<organism evidence="2 3">
    <name type="scientific">Acaryochloris thomasi RCC1774</name>
    <dbReference type="NCBI Taxonomy" id="1764569"/>
    <lineage>
        <taxon>Bacteria</taxon>
        <taxon>Bacillati</taxon>
        <taxon>Cyanobacteriota</taxon>
        <taxon>Cyanophyceae</taxon>
        <taxon>Acaryochloridales</taxon>
        <taxon>Acaryochloridaceae</taxon>
        <taxon>Acaryochloris</taxon>
        <taxon>Acaryochloris thomasi</taxon>
    </lineage>
</organism>
<comment type="caution">
    <text evidence="2">The sequence shown here is derived from an EMBL/GenBank/DDBJ whole genome shotgun (WGS) entry which is preliminary data.</text>
</comment>
<dbReference type="AlphaFoldDB" id="A0A2W1JYT2"/>
<dbReference type="EMBL" id="PQWO01000005">
    <property type="protein sequence ID" value="PZD73671.1"/>
    <property type="molecule type" value="Genomic_DNA"/>
</dbReference>
<keyword evidence="1" id="KW-0812">Transmembrane</keyword>
<keyword evidence="1" id="KW-1133">Transmembrane helix</keyword>
<reference evidence="2 3" key="1">
    <citation type="journal article" date="2018" name="Sci. Rep.">
        <title>A novel species of the marine cyanobacterium Acaryochloris with a unique pigment content and lifestyle.</title>
        <authorList>
            <person name="Partensky F."/>
            <person name="Six C."/>
            <person name="Ratin M."/>
            <person name="Garczarek L."/>
            <person name="Vaulot D."/>
            <person name="Probert I."/>
            <person name="Calteau A."/>
            <person name="Gourvil P."/>
            <person name="Marie D."/>
            <person name="Grebert T."/>
            <person name="Bouchier C."/>
            <person name="Le Panse S."/>
            <person name="Gachenot M."/>
            <person name="Rodriguez F."/>
            <person name="Garrido J.L."/>
        </authorList>
    </citation>
    <scope>NUCLEOTIDE SEQUENCE [LARGE SCALE GENOMIC DNA]</scope>
    <source>
        <strain evidence="2 3">RCC1774</strain>
    </source>
</reference>